<reference evidence="1" key="1">
    <citation type="submission" date="2018-05" db="EMBL/GenBank/DDBJ databases">
        <authorList>
            <person name="Lanie J.A."/>
            <person name="Ng W.-L."/>
            <person name="Kazmierczak K.M."/>
            <person name="Andrzejewski T.M."/>
            <person name="Davidsen T.M."/>
            <person name="Wayne K.J."/>
            <person name="Tettelin H."/>
            <person name="Glass J.I."/>
            <person name="Rusch D."/>
            <person name="Podicherti R."/>
            <person name="Tsui H.-C.T."/>
            <person name="Winkler M.E."/>
        </authorList>
    </citation>
    <scope>NUCLEOTIDE SEQUENCE</scope>
</reference>
<dbReference type="SUPFAM" id="SSF47364">
    <property type="entry name" value="Domain of the SRP/SRP receptor G-proteins"/>
    <property type="match status" value="1"/>
</dbReference>
<feature type="non-terminal residue" evidence="1">
    <location>
        <position position="67"/>
    </location>
</feature>
<dbReference type="InterPro" id="IPR042101">
    <property type="entry name" value="SRP54_N_sf"/>
</dbReference>
<evidence type="ECO:0008006" key="2">
    <source>
        <dbReference type="Google" id="ProtNLM"/>
    </source>
</evidence>
<dbReference type="InterPro" id="IPR036225">
    <property type="entry name" value="SRP/SRP_N"/>
</dbReference>
<evidence type="ECO:0000313" key="1">
    <source>
        <dbReference type="EMBL" id="SVC46994.1"/>
    </source>
</evidence>
<dbReference type="GO" id="GO:0006614">
    <property type="term" value="P:SRP-dependent cotranslational protein targeting to membrane"/>
    <property type="evidence" value="ECO:0007669"/>
    <property type="project" value="InterPro"/>
</dbReference>
<name>A0A382MDG2_9ZZZZ</name>
<accession>A0A382MDG2</accession>
<dbReference type="Gene3D" id="1.20.120.140">
    <property type="entry name" value="Signal recognition particle SRP54, nucleotide-binding domain"/>
    <property type="match status" value="1"/>
</dbReference>
<organism evidence="1">
    <name type="scientific">marine metagenome</name>
    <dbReference type="NCBI Taxonomy" id="408172"/>
    <lineage>
        <taxon>unclassified sequences</taxon>
        <taxon>metagenomes</taxon>
        <taxon>ecological metagenomes</taxon>
    </lineage>
</organism>
<dbReference type="GO" id="GO:0005525">
    <property type="term" value="F:GTP binding"/>
    <property type="evidence" value="ECO:0007669"/>
    <property type="project" value="InterPro"/>
</dbReference>
<dbReference type="EMBL" id="UINC01092962">
    <property type="protein sequence ID" value="SVC46994.1"/>
    <property type="molecule type" value="Genomic_DNA"/>
</dbReference>
<proteinExistence type="predicted"/>
<sequence>MESLEAQLLAADIGIDTVDEILDVIKRYSNNDIESKIREYMISIMPEYNYPKKVQGPTVIMIVGVNG</sequence>
<gene>
    <name evidence="1" type="ORF">METZ01_LOCUS299848</name>
</gene>
<dbReference type="AlphaFoldDB" id="A0A382MDG2"/>
<protein>
    <recommendedName>
        <fullName evidence="2">SRP54-type proteins GTP-binding domain-containing protein</fullName>
    </recommendedName>
</protein>